<dbReference type="Proteomes" id="UP000828390">
    <property type="component" value="Unassembled WGS sequence"/>
</dbReference>
<protein>
    <submittedName>
        <fullName evidence="1">Uncharacterized protein</fullName>
    </submittedName>
</protein>
<accession>A0A9D4N0U5</accession>
<evidence type="ECO:0000313" key="2">
    <source>
        <dbReference type="Proteomes" id="UP000828390"/>
    </source>
</evidence>
<gene>
    <name evidence="1" type="ORF">DPMN_009651</name>
</gene>
<dbReference type="EMBL" id="JAIWYP010000001">
    <property type="protein sequence ID" value="KAH3885656.1"/>
    <property type="molecule type" value="Genomic_DNA"/>
</dbReference>
<keyword evidence="2" id="KW-1185">Reference proteome</keyword>
<sequence length="63" mass="7370">MQKQLRDLEVKFNSLVTGIQSNVDKRLNDIMKKLYSMSLQLSFSQAPEVQQSLYPPYSTLQQY</sequence>
<organism evidence="1 2">
    <name type="scientific">Dreissena polymorpha</name>
    <name type="common">Zebra mussel</name>
    <name type="synonym">Mytilus polymorpha</name>
    <dbReference type="NCBI Taxonomy" id="45954"/>
    <lineage>
        <taxon>Eukaryota</taxon>
        <taxon>Metazoa</taxon>
        <taxon>Spiralia</taxon>
        <taxon>Lophotrochozoa</taxon>
        <taxon>Mollusca</taxon>
        <taxon>Bivalvia</taxon>
        <taxon>Autobranchia</taxon>
        <taxon>Heteroconchia</taxon>
        <taxon>Euheterodonta</taxon>
        <taxon>Imparidentia</taxon>
        <taxon>Neoheterodontei</taxon>
        <taxon>Myida</taxon>
        <taxon>Dreissenoidea</taxon>
        <taxon>Dreissenidae</taxon>
        <taxon>Dreissena</taxon>
    </lineage>
</organism>
<proteinExistence type="predicted"/>
<name>A0A9D4N0U5_DREPO</name>
<comment type="caution">
    <text evidence="1">The sequence shown here is derived from an EMBL/GenBank/DDBJ whole genome shotgun (WGS) entry which is preliminary data.</text>
</comment>
<reference evidence="1" key="2">
    <citation type="submission" date="2020-11" db="EMBL/GenBank/DDBJ databases">
        <authorList>
            <person name="McCartney M.A."/>
            <person name="Auch B."/>
            <person name="Kono T."/>
            <person name="Mallez S."/>
            <person name="Becker A."/>
            <person name="Gohl D.M."/>
            <person name="Silverstein K.A.T."/>
            <person name="Koren S."/>
            <person name="Bechman K.B."/>
            <person name="Herman A."/>
            <person name="Abrahante J.E."/>
            <person name="Garbe J."/>
        </authorList>
    </citation>
    <scope>NUCLEOTIDE SEQUENCE</scope>
    <source>
        <strain evidence="1">Duluth1</strain>
        <tissue evidence="1">Whole animal</tissue>
    </source>
</reference>
<dbReference type="AlphaFoldDB" id="A0A9D4N0U5"/>
<reference evidence="1" key="1">
    <citation type="journal article" date="2019" name="bioRxiv">
        <title>The Genome of the Zebra Mussel, Dreissena polymorpha: A Resource for Invasive Species Research.</title>
        <authorList>
            <person name="McCartney M.A."/>
            <person name="Auch B."/>
            <person name="Kono T."/>
            <person name="Mallez S."/>
            <person name="Zhang Y."/>
            <person name="Obille A."/>
            <person name="Becker A."/>
            <person name="Abrahante J.E."/>
            <person name="Garbe J."/>
            <person name="Badalamenti J.P."/>
            <person name="Herman A."/>
            <person name="Mangelson H."/>
            <person name="Liachko I."/>
            <person name="Sullivan S."/>
            <person name="Sone E.D."/>
            <person name="Koren S."/>
            <person name="Silverstein K.A.T."/>
            <person name="Beckman K.B."/>
            <person name="Gohl D.M."/>
        </authorList>
    </citation>
    <scope>NUCLEOTIDE SEQUENCE</scope>
    <source>
        <strain evidence="1">Duluth1</strain>
        <tissue evidence="1">Whole animal</tissue>
    </source>
</reference>
<evidence type="ECO:0000313" key="1">
    <source>
        <dbReference type="EMBL" id="KAH3885656.1"/>
    </source>
</evidence>